<dbReference type="Pfam" id="PF20259">
    <property type="entry name" value="tRNA_Me_trans_M"/>
    <property type="match status" value="1"/>
</dbReference>
<dbReference type="InterPro" id="IPR004506">
    <property type="entry name" value="MnmA-like"/>
</dbReference>
<dbReference type="InterPro" id="IPR046884">
    <property type="entry name" value="MnmA-like_central"/>
</dbReference>
<dbReference type="Gene3D" id="2.30.30.280">
    <property type="entry name" value="Adenine nucleotide alpha hydrolases-like domains"/>
    <property type="match status" value="1"/>
</dbReference>
<dbReference type="GO" id="GO:0002143">
    <property type="term" value="P:tRNA wobble position uridine thiolation"/>
    <property type="evidence" value="ECO:0007669"/>
    <property type="project" value="TreeGrafter"/>
</dbReference>
<dbReference type="InterPro" id="IPR014729">
    <property type="entry name" value="Rossmann-like_a/b/a_fold"/>
</dbReference>
<dbReference type="OrthoDB" id="3685at2759"/>
<protein>
    <recommendedName>
        <fullName evidence="3">tRNA-5-taurinomethyluridine 2-sulfurtransferase</fullName>
        <ecNumber evidence="3">2.8.1.14</ecNumber>
    </recommendedName>
</protein>
<dbReference type="Proteomes" id="UP000030693">
    <property type="component" value="Unassembled WGS sequence"/>
</dbReference>
<dbReference type="GO" id="GO:0000049">
    <property type="term" value="F:tRNA binding"/>
    <property type="evidence" value="ECO:0007669"/>
    <property type="project" value="UniProtKB-KW"/>
</dbReference>
<dbReference type="RefSeq" id="XP_009493904.1">
    <property type="nucleotide sequence ID" value="XM_009495629.1"/>
</dbReference>
<feature type="region of interest" description="Disordered" evidence="12">
    <location>
        <begin position="32"/>
        <end position="51"/>
    </location>
</feature>
<feature type="compositionally biased region" description="Low complexity" evidence="12">
    <location>
        <begin position="32"/>
        <end position="44"/>
    </location>
</feature>
<dbReference type="EC" id="2.8.1.14" evidence="3"/>
<evidence type="ECO:0000259" key="13">
    <source>
        <dbReference type="Pfam" id="PF20258"/>
    </source>
</evidence>
<dbReference type="eggNOG" id="KOG2805">
    <property type="taxonomic scope" value="Eukaryota"/>
</dbReference>
<evidence type="ECO:0000256" key="1">
    <source>
        <dbReference type="ARBA" id="ARBA00003986"/>
    </source>
</evidence>
<evidence type="ECO:0000256" key="7">
    <source>
        <dbReference type="ARBA" id="ARBA00022741"/>
    </source>
</evidence>
<dbReference type="CDD" id="cd01998">
    <property type="entry name" value="MnmA_TRMU-like"/>
    <property type="match status" value="1"/>
</dbReference>
<evidence type="ECO:0000256" key="9">
    <source>
        <dbReference type="ARBA" id="ARBA00022884"/>
    </source>
</evidence>
<evidence type="ECO:0000313" key="15">
    <source>
        <dbReference type="EMBL" id="KCV72326.1"/>
    </source>
</evidence>
<keyword evidence="6" id="KW-0819">tRNA processing</keyword>
<dbReference type="InterPro" id="IPR046885">
    <property type="entry name" value="MnmA-like_C"/>
</dbReference>
<dbReference type="PANTHER" id="PTHR11933:SF5">
    <property type="entry name" value="MITOCHONDRIAL TRNA-SPECIFIC 2-THIOURIDYLASE 1"/>
    <property type="match status" value="1"/>
</dbReference>
<evidence type="ECO:0000256" key="12">
    <source>
        <dbReference type="SAM" id="MobiDB-lite"/>
    </source>
</evidence>
<dbReference type="GeneID" id="20526446"/>
<evidence type="ECO:0000256" key="4">
    <source>
        <dbReference type="ARBA" id="ARBA00022555"/>
    </source>
</evidence>
<evidence type="ECO:0000256" key="6">
    <source>
        <dbReference type="ARBA" id="ARBA00022694"/>
    </source>
</evidence>
<evidence type="ECO:0000259" key="14">
    <source>
        <dbReference type="Pfam" id="PF20259"/>
    </source>
</evidence>
<keyword evidence="7" id="KW-0547">Nucleotide-binding</keyword>
<dbReference type="GO" id="GO:0061708">
    <property type="term" value="F:tRNA-5-taurinomethyluridine 2-sulfurtransferase"/>
    <property type="evidence" value="ECO:0007669"/>
    <property type="project" value="UniProtKB-EC"/>
</dbReference>
<keyword evidence="16" id="KW-1185">Reference proteome</keyword>
<evidence type="ECO:0000256" key="11">
    <source>
        <dbReference type="ARBA" id="ARBA00049564"/>
    </source>
</evidence>
<comment type="function">
    <text evidence="1">Catalyzes the 2-thiolation of uridine at the wobble position (U34) of mitochondrial tRNA(Lys), tRNA(Glu) and tRNA(Gln). Required for the formation of 5-taurinomethyl-2-thiouridine (tm5s2U) of mitochondrial tRNA(Lys), tRNA(Glu), and tRNA(Gln) at the wobble position. ATP is required to activate the C2 atom of the wobble base.</text>
</comment>
<accession>A0A058ZEF4</accession>
<keyword evidence="4" id="KW-0820">tRNA-binding</keyword>
<keyword evidence="8" id="KW-0067">ATP-binding</keyword>
<evidence type="ECO:0000256" key="10">
    <source>
        <dbReference type="ARBA" id="ARBA00023157"/>
    </source>
</evidence>
<proteinExistence type="inferred from homology"/>
<evidence type="ECO:0000256" key="2">
    <source>
        <dbReference type="ARBA" id="ARBA00006191"/>
    </source>
</evidence>
<reference evidence="15" key="1">
    <citation type="submission" date="2013-04" db="EMBL/GenBank/DDBJ databases">
        <title>The Genome Sequence of Fonticula alba ATCC 38817.</title>
        <authorList>
            <consortium name="The Broad Institute Genomics Platform"/>
            <person name="Russ C."/>
            <person name="Cuomo C."/>
            <person name="Burger G."/>
            <person name="Gray M.W."/>
            <person name="Holland P.W.H."/>
            <person name="King N."/>
            <person name="Lang F.B.F."/>
            <person name="Roger A.J."/>
            <person name="Ruiz-Trillo I."/>
            <person name="Brown M."/>
            <person name="Walker B."/>
            <person name="Young S."/>
            <person name="Zeng Q."/>
            <person name="Gargeya S."/>
            <person name="Fitzgerald M."/>
            <person name="Haas B."/>
            <person name="Abouelleil A."/>
            <person name="Allen A.W."/>
            <person name="Alvarado L."/>
            <person name="Arachchi H.M."/>
            <person name="Berlin A.M."/>
            <person name="Chapman S.B."/>
            <person name="Gainer-Dewar J."/>
            <person name="Goldberg J."/>
            <person name="Griggs A."/>
            <person name="Gujja S."/>
            <person name="Hansen M."/>
            <person name="Howarth C."/>
            <person name="Imamovic A."/>
            <person name="Ireland A."/>
            <person name="Larimer J."/>
            <person name="McCowan C."/>
            <person name="Murphy C."/>
            <person name="Pearson M."/>
            <person name="Poon T.W."/>
            <person name="Priest M."/>
            <person name="Roberts A."/>
            <person name="Saif S."/>
            <person name="Shea T."/>
            <person name="Sisk P."/>
            <person name="Sykes S."/>
            <person name="Wortman J."/>
            <person name="Nusbaum C."/>
            <person name="Birren B."/>
        </authorList>
    </citation>
    <scope>NUCLEOTIDE SEQUENCE [LARGE SCALE GENOMIC DNA]</scope>
    <source>
        <strain evidence="15">ATCC 38817</strain>
    </source>
</reference>
<dbReference type="Gene3D" id="2.40.30.10">
    <property type="entry name" value="Translation factors"/>
    <property type="match status" value="1"/>
</dbReference>
<dbReference type="GO" id="GO:0005524">
    <property type="term" value="F:ATP binding"/>
    <property type="evidence" value="ECO:0007669"/>
    <property type="project" value="UniProtKB-KW"/>
</dbReference>
<dbReference type="Pfam" id="PF03054">
    <property type="entry name" value="tRNA_Me_trans"/>
    <property type="match status" value="1"/>
</dbReference>
<dbReference type="STRING" id="691883.A0A058ZEF4"/>
<keyword evidence="9" id="KW-0694">RNA-binding</keyword>
<dbReference type="SUPFAM" id="SSF52402">
    <property type="entry name" value="Adenine nucleotide alpha hydrolases-like"/>
    <property type="match status" value="1"/>
</dbReference>
<evidence type="ECO:0000256" key="8">
    <source>
        <dbReference type="ARBA" id="ARBA00022840"/>
    </source>
</evidence>
<dbReference type="Gene3D" id="3.40.50.620">
    <property type="entry name" value="HUPs"/>
    <property type="match status" value="1"/>
</dbReference>
<keyword evidence="10" id="KW-1015">Disulfide bond</keyword>
<evidence type="ECO:0000256" key="3">
    <source>
        <dbReference type="ARBA" id="ARBA00011953"/>
    </source>
</evidence>
<comment type="catalytic activity">
    <reaction evidence="11">
        <text>5-taurinomethyluridine(34) in tRNA + S-sulfanyl-L-cysteinyl-[protein] + AH2 + ATP = 5-taurinomethyl-2-thiouridine(34) in tRNA + L-cysteinyl-[protein] + A + AMP + diphosphate + H(+)</text>
        <dbReference type="Rhea" id="RHEA:47040"/>
        <dbReference type="Rhea" id="RHEA-COMP:10131"/>
        <dbReference type="Rhea" id="RHEA-COMP:11726"/>
        <dbReference type="Rhea" id="RHEA-COMP:11732"/>
        <dbReference type="Rhea" id="RHEA-COMP:11733"/>
        <dbReference type="ChEBI" id="CHEBI:13193"/>
        <dbReference type="ChEBI" id="CHEBI:15378"/>
        <dbReference type="ChEBI" id="CHEBI:17499"/>
        <dbReference type="ChEBI" id="CHEBI:29950"/>
        <dbReference type="ChEBI" id="CHEBI:30616"/>
        <dbReference type="ChEBI" id="CHEBI:33019"/>
        <dbReference type="ChEBI" id="CHEBI:61963"/>
        <dbReference type="ChEBI" id="CHEBI:87171"/>
        <dbReference type="ChEBI" id="CHEBI:87172"/>
        <dbReference type="ChEBI" id="CHEBI:456215"/>
        <dbReference type="EC" id="2.8.1.14"/>
    </reaction>
</comment>
<organism evidence="15">
    <name type="scientific">Fonticula alba</name>
    <name type="common">Slime mold</name>
    <dbReference type="NCBI Taxonomy" id="691883"/>
    <lineage>
        <taxon>Eukaryota</taxon>
        <taxon>Rotosphaerida</taxon>
        <taxon>Fonticulaceae</taxon>
        <taxon>Fonticula</taxon>
    </lineage>
</organism>
<feature type="domain" description="tRNA-specific 2-thiouridylase MnmA-like central" evidence="14">
    <location>
        <begin position="337"/>
        <end position="400"/>
    </location>
</feature>
<sequence>MRVSTCMNTGIQAARARVAIGQAARISSTLATSTASVASDSSPTRSQCAADPQWPVIESARSQPVHLMDGQNRRVILGVSGGVDSAVSALILKERGFQVEAAFMRNWDSSTEADTQGPCPLDKDREDAREVCRLLDIPFHEVDFVKEYWLDVFQQFLDGYAAGITPNPDILCNRSVKFGSFADWVSQHFDGAMIATGHYAQVATSPLAPGSHFLERAVDRHKDQTYFLSAIQPGILARTLFPVGGFHKAEVRRLAALAHVGDYTGLRAALGQVTASTNAEYAPTGRNTFDPSASHPGYFGPGAHSPVTGSPALPESVLNRHESMGICFIGKRDFAPFLEQYLELKPGPFLDLETGLPLPGKPQHTGAAAYTVGQSARIGGQQKKWFVARKDTRTNSVYLVPGHDHPRLLASYVEVDRPSVAATPATILDGPLHWLTERHHVPGLGAIGPPCHVYAQYRHAIGAQVPAALGLSGSESPARVEFSQPVFAPAPGQQLAVYCPANRICLASSVIARFGQTD</sequence>
<evidence type="ECO:0000256" key="5">
    <source>
        <dbReference type="ARBA" id="ARBA00022679"/>
    </source>
</evidence>
<feature type="domain" description="tRNA-specific 2-thiouridylase MnmA-like C-terminal" evidence="13">
    <location>
        <begin position="433"/>
        <end position="511"/>
    </location>
</feature>
<dbReference type="Pfam" id="PF20258">
    <property type="entry name" value="tRNA_Me_trans_C"/>
    <property type="match status" value="1"/>
</dbReference>
<dbReference type="EMBL" id="KB932202">
    <property type="protein sequence ID" value="KCV72326.1"/>
    <property type="molecule type" value="Genomic_DNA"/>
</dbReference>
<evidence type="ECO:0000313" key="16">
    <source>
        <dbReference type="Proteomes" id="UP000030693"/>
    </source>
</evidence>
<comment type="similarity">
    <text evidence="2">Belongs to the MnmA/TRMU family.</text>
</comment>
<dbReference type="PANTHER" id="PTHR11933">
    <property type="entry name" value="TRNA 5-METHYLAMINOMETHYL-2-THIOURIDYLATE -METHYLTRANSFERASE"/>
    <property type="match status" value="1"/>
</dbReference>
<keyword evidence="5" id="KW-0808">Transferase</keyword>
<dbReference type="InterPro" id="IPR023382">
    <property type="entry name" value="MnmA-like_central_sf"/>
</dbReference>
<name>A0A058ZEF4_FONAL</name>
<dbReference type="AlphaFoldDB" id="A0A058ZEF4"/>
<gene>
    <name evidence="15" type="ORF">H696_01721</name>
</gene>